<dbReference type="GO" id="GO:0015774">
    <property type="term" value="P:polysaccharide transport"/>
    <property type="evidence" value="ECO:0007669"/>
    <property type="project" value="InterPro"/>
</dbReference>
<dbReference type="CDD" id="cd16441">
    <property type="entry name" value="beta_Kdo_transferase_KpsS"/>
    <property type="match status" value="1"/>
</dbReference>
<evidence type="ECO:0008006" key="3">
    <source>
        <dbReference type="Google" id="ProtNLM"/>
    </source>
</evidence>
<reference evidence="1 2" key="1">
    <citation type="submission" date="2020-04" db="EMBL/GenBank/DDBJ databases">
        <authorList>
            <person name="De Canck E."/>
        </authorList>
    </citation>
    <scope>NUCLEOTIDE SEQUENCE [LARGE SCALE GENOMIC DNA]</scope>
    <source>
        <strain evidence="1 2">LMG 28138</strain>
    </source>
</reference>
<protein>
    <recommendedName>
        <fullName evidence="3">Capsule polysaccharide biosynthesis protein</fullName>
    </recommendedName>
</protein>
<keyword evidence="2" id="KW-1185">Reference proteome</keyword>
<evidence type="ECO:0000313" key="2">
    <source>
        <dbReference type="Proteomes" id="UP000494115"/>
    </source>
</evidence>
<name>A0A6S7AZ08_9BURK</name>
<gene>
    <name evidence="1" type="ORF">LMG28138_01436</name>
</gene>
<dbReference type="InterPro" id="IPR007833">
    <property type="entry name" value="Capsule_polysaccharide_synth"/>
</dbReference>
<dbReference type="RefSeq" id="WP_175104035.1">
    <property type="nucleotide sequence ID" value="NZ_CADIKM010000004.1"/>
</dbReference>
<organism evidence="1 2">
    <name type="scientific">Pararobbsia alpina</name>
    <dbReference type="NCBI Taxonomy" id="621374"/>
    <lineage>
        <taxon>Bacteria</taxon>
        <taxon>Pseudomonadati</taxon>
        <taxon>Pseudomonadota</taxon>
        <taxon>Betaproteobacteria</taxon>
        <taxon>Burkholderiales</taxon>
        <taxon>Burkholderiaceae</taxon>
        <taxon>Pararobbsia</taxon>
    </lineage>
</organism>
<accession>A0A6S7AZ08</accession>
<proteinExistence type="predicted"/>
<dbReference type="Pfam" id="PF05159">
    <property type="entry name" value="Capsule_synth"/>
    <property type="match status" value="1"/>
</dbReference>
<sequence length="402" mass="45620">MQRSFLALQGTASPFFGRLAAALRKRGHLVRRVNFCGGDIVYAGDGCGWNFYGQSSELSDWYADRIREGIFTDVVMFGDCREIHRPMHAISQANGLMVHVFEEGYVRPNWLTLEKHGVNGRSQLPRDPGWYLEQRSFIPPSPAGQHTGYNLYERAFHDIRYRSANMLYASRFPHYRSHRPRNGFFEYSGLAARALRQGQHYRDAERVTRDLLDERLAYYIFPLQLNSDAQIVVHSPFDGVRQAIRKVLNSFARHAPADTQLVIKNHPLDTGLIDYRRHAEQVARELGVADRLRFIDAGHLPTLLDNARGTVVVNSTVGLSALHHRRPVIALGTAIYSMPGLTWQGSLDDFWSYGEQPDMHLYQAFLDYVVDHTQINGDFYSRTGIAMAIAGAVQRLEAAANV</sequence>
<evidence type="ECO:0000313" key="1">
    <source>
        <dbReference type="EMBL" id="CAB3782084.1"/>
    </source>
</evidence>
<dbReference type="GO" id="GO:0000271">
    <property type="term" value="P:polysaccharide biosynthetic process"/>
    <property type="evidence" value="ECO:0007669"/>
    <property type="project" value="InterPro"/>
</dbReference>
<dbReference type="Proteomes" id="UP000494115">
    <property type="component" value="Unassembled WGS sequence"/>
</dbReference>
<dbReference type="EMBL" id="CADIKM010000004">
    <property type="protein sequence ID" value="CAB3782084.1"/>
    <property type="molecule type" value="Genomic_DNA"/>
</dbReference>
<dbReference type="AlphaFoldDB" id="A0A6S7AZ08"/>